<dbReference type="EMBL" id="CAJHIP010000039">
    <property type="protein sequence ID" value="CAD6494002.1"/>
    <property type="molecule type" value="Genomic_DNA"/>
</dbReference>
<keyword evidence="4 6" id="KW-1133">Transmembrane helix</keyword>
<comment type="caution">
    <text evidence="8">The sequence shown here is derived from an EMBL/GenBank/DDBJ whole genome shotgun (WGS) entry which is preliminary data.</text>
</comment>
<reference evidence="8" key="1">
    <citation type="submission" date="2020-10" db="EMBL/GenBank/DDBJ databases">
        <authorList>
            <person name="Hahn C.J."/>
            <person name="Laso-Perez R."/>
            <person name="Vulcano F."/>
            <person name="Vaziourakis K.-M."/>
            <person name="Stokke R."/>
            <person name="Steen I.H."/>
            <person name="Teske A."/>
            <person name="Boetius A."/>
            <person name="Liebeke M."/>
            <person name="Amann R."/>
            <person name="Knittel K."/>
        </authorList>
    </citation>
    <scope>NUCLEOTIDE SEQUENCE</scope>
    <source>
        <strain evidence="8">Gfbio:e3339647-f889-4370-9287-4fb5cb688e4c:AG394J04_GoMArc1</strain>
    </source>
</reference>
<evidence type="ECO:0000256" key="5">
    <source>
        <dbReference type="ARBA" id="ARBA00023136"/>
    </source>
</evidence>
<feature type="domain" description="NADH:quinone oxidoreductase/Mrp antiporter transmembrane" evidence="7">
    <location>
        <begin position="141"/>
        <end position="418"/>
    </location>
</feature>
<gene>
    <name evidence="8" type="primary">ndhB_2</name>
    <name evidence="8" type="ORF">FFODKBPE_00610</name>
</gene>
<feature type="transmembrane region" description="Helical" evidence="6">
    <location>
        <begin position="282"/>
        <end position="306"/>
    </location>
</feature>
<feature type="transmembrane region" description="Helical" evidence="6">
    <location>
        <begin position="117"/>
        <end position="139"/>
    </location>
</feature>
<organism evidence="8 9">
    <name type="scientific">Candidatus Argoarchaeum ethanivorans</name>
    <dbReference type="NCBI Taxonomy" id="2608793"/>
    <lineage>
        <taxon>Archaea</taxon>
        <taxon>Methanobacteriati</taxon>
        <taxon>Methanobacteriota</taxon>
        <taxon>Stenosarchaea group</taxon>
        <taxon>Methanomicrobia</taxon>
        <taxon>Methanosarcinales</taxon>
        <taxon>Methanosarcinales incertae sedis</taxon>
        <taxon>GOM Arc I cluster</taxon>
        <taxon>Candidatus Argoarchaeum</taxon>
    </lineage>
</organism>
<dbReference type="GO" id="GO:0005886">
    <property type="term" value="C:plasma membrane"/>
    <property type="evidence" value="ECO:0007669"/>
    <property type="project" value="UniProtKB-SubCell"/>
</dbReference>
<evidence type="ECO:0000256" key="6">
    <source>
        <dbReference type="SAM" id="Phobius"/>
    </source>
</evidence>
<feature type="transmembrane region" description="Helical" evidence="6">
    <location>
        <begin position="220"/>
        <end position="243"/>
    </location>
</feature>
<evidence type="ECO:0000256" key="3">
    <source>
        <dbReference type="ARBA" id="ARBA00022692"/>
    </source>
</evidence>
<accession>A0A811TE98</accession>
<dbReference type="EC" id="1.6.5.11" evidence="8"/>
<dbReference type="InterPro" id="IPR050586">
    <property type="entry name" value="CPA3_Na-H_Antiporter_D"/>
</dbReference>
<evidence type="ECO:0000256" key="2">
    <source>
        <dbReference type="ARBA" id="ARBA00022475"/>
    </source>
</evidence>
<feature type="transmembrane region" description="Helical" evidence="6">
    <location>
        <begin position="313"/>
        <end position="335"/>
    </location>
</feature>
<keyword evidence="5 6" id="KW-0472">Membrane</keyword>
<feature type="transmembrane region" description="Helical" evidence="6">
    <location>
        <begin position="341"/>
        <end position="364"/>
    </location>
</feature>
<feature type="transmembrane region" description="Helical" evidence="6">
    <location>
        <begin position="255"/>
        <end position="276"/>
    </location>
</feature>
<feature type="transmembrane region" description="Helical" evidence="6">
    <location>
        <begin position="32"/>
        <end position="54"/>
    </location>
</feature>
<keyword evidence="3 6" id="KW-0812">Transmembrane</keyword>
<dbReference type="Pfam" id="PF00361">
    <property type="entry name" value="Proton_antipo_M"/>
    <property type="match status" value="1"/>
</dbReference>
<evidence type="ECO:0000259" key="7">
    <source>
        <dbReference type="Pfam" id="PF00361"/>
    </source>
</evidence>
<evidence type="ECO:0000313" key="9">
    <source>
        <dbReference type="Proteomes" id="UP000603056"/>
    </source>
</evidence>
<evidence type="ECO:0000313" key="8">
    <source>
        <dbReference type="EMBL" id="CAD6494002.1"/>
    </source>
</evidence>
<keyword evidence="8" id="KW-0560">Oxidoreductase</keyword>
<name>A0A811TE98_9EURY</name>
<proteinExistence type="predicted"/>
<evidence type="ECO:0000256" key="4">
    <source>
        <dbReference type="ARBA" id="ARBA00022989"/>
    </source>
</evidence>
<feature type="transmembrane region" description="Helical" evidence="6">
    <location>
        <begin position="423"/>
        <end position="444"/>
    </location>
</feature>
<keyword evidence="2" id="KW-1003">Cell membrane</keyword>
<dbReference type="GO" id="GO:0016491">
    <property type="term" value="F:oxidoreductase activity"/>
    <property type="evidence" value="ECO:0007669"/>
    <property type="project" value="UniProtKB-KW"/>
</dbReference>
<feature type="transmembrane region" description="Helical" evidence="6">
    <location>
        <begin position="175"/>
        <end position="200"/>
    </location>
</feature>
<feature type="transmembrane region" description="Helical" evidence="6">
    <location>
        <begin position="6"/>
        <end position="25"/>
    </location>
</feature>
<dbReference type="GO" id="GO:0042773">
    <property type="term" value="P:ATP synthesis coupled electron transport"/>
    <property type="evidence" value="ECO:0007669"/>
    <property type="project" value="InterPro"/>
</dbReference>
<evidence type="ECO:0000256" key="1">
    <source>
        <dbReference type="ARBA" id="ARBA00004651"/>
    </source>
</evidence>
<comment type="subcellular location">
    <subcellularLocation>
        <location evidence="1">Cell membrane</location>
        <topology evidence="1">Multi-pass membrane protein</topology>
    </subcellularLocation>
</comment>
<dbReference type="PRINTS" id="PR01437">
    <property type="entry name" value="NUOXDRDTASE4"/>
</dbReference>
<dbReference type="InterPro" id="IPR001750">
    <property type="entry name" value="ND/Mrp_TM"/>
</dbReference>
<dbReference type="InterPro" id="IPR003918">
    <property type="entry name" value="NADH_UbQ_OxRdtase"/>
</dbReference>
<dbReference type="PANTHER" id="PTHR42703:SF1">
    <property type="entry name" value="NA(+)_H(+) ANTIPORTER SUBUNIT D1"/>
    <property type="match status" value="1"/>
</dbReference>
<feature type="transmembrane region" description="Helical" evidence="6">
    <location>
        <begin position="469"/>
        <end position="488"/>
    </location>
</feature>
<sequence length="503" mass="55722">MIPYILLQTLVLPIIASIFIFLTRYKTGRKAGFIAGATLIYTTALLCVVGIRVYQGEIIHEEYLSFPIVNLNLLADGLSIAVALIMNLCCVVLAFYSIHYVGHRVDVIYGKVDEKTWLMYYTRFFVLFPFFATGFIGIAFSTNLIAMYFFMELLTIIPLYFIMAQFGYSDFIERYKVALMCLFWGIAGATVFLIGILLAYTHTGSFEIASLSTLAGNPVATWVILFMLIGLFSKLAIFPLHIWMPWVHAEHPTCIAGLLAVYANIAAYVMVRVLILPLYDDFKVFCIPIMVLALITMIYGSLLAMAQNDVKRFAACSTISQISYSVFGLGALTVWSIEGGLFFFLAHIMGKAILFSTAGILVYVTGVRDMREMGGLASKMPITAVLWTMGAMSLSGLPPFSTFPAEWAMFTGIFMFGAHGPSIVLIIAVIGVVAVGLTIAYTFWSVKRIFFGPLNPNLLNNPGIRDPPVLMWLPVLILAIISIIIGLYPKPIFDLFHLVIGLL</sequence>
<feature type="transmembrane region" description="Helical" evidence="6">
    <location>
        <begin position="384"/>
        <end position="403"/>
    </location>
</feature>
<protein>
    <submittedName>
        <fullName evidence="8">NAD(P)H-quinone oxidoreductase subunit 2, chloroplastic</fullName>
        <ecNumber evidence="8">1.6.5.11</ecNumber>
    </submittedName>
</protein>
<feature type="transmembrane region" description="Helical" evidence="6">
    <location>
        <begin position="145"/>
        <end position="163"/>
    </location>
</feature>
<dbReference type="Proteomes" id="UP000603056">
    <property type="component" value="Unassembled WGS sequence"/>
</dbReference>
<dbReference type="PANTHER" id="PTHR42703">
    <property type="entry name" value="NADH DEHYDROGENASE"/>
    <property type="match status" value="1"/>
</dbReference>
<feature type="transmembrane region" description="Helical" evidence="6">
    <location>
        <begin position="74"/>
        <end position="96"/>
    </location>
</feature>
<dbReference type="AlphaFoldDB" id="A0A811TE98"/>
<dbReference type="GO" id="GO:0008137">
    <property type="term" value="F:NADH dehydrogenase (ubiquinone) activity"/>
    <property type="evidence" value="ECO:0007669"/>
    <property type="project" value="InterPro"/>
</dbReference>